<proteinExistence type="predicted"/>
<accession>H0EAL5</accession>
<evidence type="ECO:0000259" key="1">
    <source>
        <dbReference type="Pfam" id="PF01471"/>
    </source>
</evidence>
<comment type="caution">
    <text evidence="2">The sequence shown here is derived from an EMBL/GenBank/DDBJ whole genome shotgun (WGS) entry which is preliminary data.</text>
</comment>
<sequence length="106" mass="11285">MSTLTAPVTAAPRPSRRAPGLRLREVARLLLVPDAAAAVTPAAQARDVQELLVRTGYLGEAGITGRWRPVTVDAVRRFQHDHGLPTDGIAGADTVDALLEVAERRA</sequence>
<keyword evidence="3" id="KW-1185">Reference proteome</keyword>
<dbReference type="InterPro" id="IPR036366">
    <property type="entry name" value="PGBDSf"/>
</dbReference>
<evidence type="ECO:0000313" key="3">
    <source>
        <dbReference type="Proteomes" id="UP000005143"/>
    </source>
</evidence>
<dbReference type="Pfam" id="PF01471">
    <property type="entry name" value="PG_binding_1"/>
    <property type="match status" value="1"/>
</dbReference>
<gene>
    <name evidence="2" type="ORF">PAI11_38890</name>
</gene>
<dbReference type="InterPro" id="IPR002477">
    <property type="entry name" value="Peptidoglycan-bd-like"/>
</dbReference>
<dbReference type="RefSeq" id="WP_007578352.1">
    <property type="nucleotide sequence ID" value="NZ_AGUD01000295.1"/>
</dbReference>
<name>H0EAL5_9ACTN</name>
<evidence type="ECO:0000313" key="2">
    <source>
        <dbReference type="EMBL" id="EHN09342.1"/>
    </source>
</evidence>
<reference evidence="2 3" key="1">
    <citation type="journal article" date="2013" name="Biodegradation">
        <title>Quantitative proteomic analysis of ibuprofen-degrading Patulibacter sp. strain I11.</title>
        <authorList>
            <person name="Almeida B."/>
            <person name="Kjeldal H."/>
            <person name="Lolas I."/>
            <person name="Knudsen A.D."/>
            <person name="Carvalho G."/>
            <person name="Nielsen K.L."/>
            <person name="Barreto Crespo M.T."/>
            <person name="Stensballe A."/>
            <person name="Nielsen J.L."/>
        </authorList>
    </citation>
    <scope>NUCLEOTIDE SEQUENCE [LARGE SCALE GENOMIC DNA]</scope>
    <source>
        <strain evidence="2 3">I11</strain>
    </source>
</reference>
<protein>
    <recommendedName>
        <fullName evidence="1">Peptidoglycan binding-like domain-containing protein</fullName>
    </recommendedName>
</protein>
<feature type="domain" description="Peptidoglycan binding-like" evidence="1">
    <location>
        <begin position="44"/>
        <end position="98"/>
    </location>
</feature>
<dbReference type="SUPFAM" id="SSF47090">
    <property type="entry name" value="PGBD-like"/>
    <property type="match status" value="1"/>
</dbReference>
<dbReference type="Gene3D" id="1.10.101.10">
    <property type="entry name" value="PGBD-like superfamily/PGBD"/>
    <property type="match status" value="1"/>
</dbReference>
<organism evidence="2 3">
    <name type="scientific">Patulibacter medicamentivorans</name>
    <dbReference type="NCBI Taxonomy" id="1097667"/>
    <lineage>
        <taxon>Bacteria</taxon>
        <taxon>Bacillati</taxon>
        <taxon>Actinomycetota</taxon>
        <taxon>Thermoleophilia</taxon>
        <taxon>Solirubrobacterales</taxon>
        <taxon>Patulibacteraceae</taxon>
        <taxon>Patulibacter</taxon>
    </lineage>
</organism>
<dbReference type="Proteomes" id="UP000005143">
    <property type="component" value="Unassembled WGS sequence"/>
</dbReference>
<dbReference type="AlphaFoldDB" id="H0EAL5"/>
<dbReference type="InterPro" id="IPR036365">
    <property type="entry name" value="PGBD-like_sf"/>
</dbReference>
<dbReference type="EMBL" id="AGUD01000295">
    <property type="protein sequence ID" value="EHN09342.1"/>
    <property type="molecule type" value="Genomic_DNA"/>
</dbReference>